<feature type="region of interest" description="Disordered" evidence="10">
    <location>
        <begin position="557"/>
        <end position="580"/>
    </location>
</feature>
<evidence type="ECO:0000256" key="9">
    <source>
        <dbReference type="ARBA" id="ARBA00048940"/>
    </source>
</evidence>
<keyword evidence="3" id="KW-0808">Transferase</keyword>
<evidence type="ECO:0000256" key="1">
    <source>
        <dbReference type="ARBA" id="ARBA00004123"/>
    </source>
</evidence>
<accession>A0A9P6QDY3</accession>
<keyword evidence="8" id="KW-0539">Nucleus</keyword>
<dbReference type="GO" id="GO:0032931">
    <property type="term" value="F:histone H3K56 acetyltransferase activity"/>
    <property type="evidence" value="ECO:0007669"/>
    <property type="project" value="TreeGrafter"/>
</dbReference>
<dbReference type="EMBL" id="JAAAJA010000038">
    <property type="protein sequence ID" value="KAG0265065.1"/>
    <property type="molecule type" value="Genomic_DNA"/>
</dbReference>
<evidence type="ECO:0000256" key="3">
    <source>
        <dbReference type="ARBA" id="ARBA00022679"/>
    </source>
</evidence>
<dbReference type="PANTHER" id="PTHR31571:SF2">
    <property type="entry name" value="HISTONE ACETYLTRANSFERASE RTT109"/>
    <property type="match status" value="1"/>
</dbReference>
<feature type="compositionally biased region" description="Low complexity" evidence="10">
    <location>
        <begin position="379"/>
        <end position="397"/>
    </location>
</feature>
<gene>
    <name evidence="11" type="ORF">BG011_005468</name>
</gene>
<evidence type="ECO:0000256" key="10">
    <source>
        <dbReference type="SAM" id="MobiDB-lite"/>
    </source>
</evidence>
<evidence type="ECO:0000256" key="4">
    <source>
        <dbReference type="ARBA" id="ARBA00022763"/>
    </source>
</evidence>
<feature type="compositionally biased region" description="Low complexity" evidence="10">
    <location>
        <begin position="595"/>
        <end position="626"/>
    </location>
</feature>
<feature type="region of interest" description="Disordered" evidence="10">
    <location>
        <begin position="74"/>
        <end position="108"/>
    </location>
</feature>
<keyword evidence="5" id="KW-0007">Acetylation</keyword>
<feature type="compositionally biased region" description="Low complexity" evidence="10">
    <location>
        <begin position="77"/>
        <end position="91"/>
    </location>
</feature>
<feature type="compositionally biased region" description="Low complexity" evidence="10">
    <location>
        <begin position="352"/>
        <end position="366"/>
    </location>
</feature>
<comment type="catalytic activity">
    <reaction evidence="9">
        <text>L-lysyl-[histone] + acetyl-CoA = N(6)-acetyl-L-lysyl-[histone] + CoA + H(+)</text>
        <dbReference type="Rhea" id="RHEA:21992"/>
        <dbReference type="Rhea" id="RHEA-COMP:9845"/>
        <dbReference type="Rhea" id="RHEA-COMP:11338"/>
        <dbReference type="ChEBI" id="CHEBI:15378"/>
        <dbReference type="ChEBI" id="CHEBI:29969"/>
        <dbReference type="ChEBI" id="CHEBI:57287"/>
        <dbReference type="ChEBI" id="CHEBI:57288"/>
        <dbReference type="ChEBI" id="CHEBI:61930"/>
        <dbReference type="EC" id="2.3.1.48"/>
    </reaction>
    <physiologicalReaction direction="left-to-right" evidence="9">
        <dbReference type="Rhea" id="RHEA:21993"/>
    </physiologicalReaction>
</comment>
<evidence type="ECO:0000313" key="11">
    <source>
        <dbReference type="EMBL" id="KAG0265065.1"/>
    </source>
</evidence>
<keyword evidence="12" id="KW-1185">Reference proteome</keyword>
<feature type="region of interest" description="Disordered" evidence="10">
    <location>
        <begin position="499"/>
        <end position="519"/>
    </location>
</feature>
<keyword evidence="7" id="KW-0804">Transcription</keyword>
<evidence type="ECO:0000256" key="5">
    <source>
        <dbReference type="ARBA" id="ARBA00022990"/>
    </source>
</evidence>
<feature type="compositionally biased region" description="Basic and acidic residues" evidence="10">
    <location>
        <begin position="499"/>
        <end position="510"/>
    </location>
</feature>
<evidence type="ECO:0000256" key="6">
    <source>
        <dbReference type="ARBA" id="ARBA00023015"/>
    </source>
</evidence>
<dbReference type="PANTHER" id="PTHR31571">
    <property type="entry name" value="ALTERED INHERITANCE OF MITOCHONDRIA PROTEIN 6"/>
    <property type="match status" value="1"/>
</dbReference>
<protein>
    <recommendedName>
        <fullName evidence="2">histone acetyltransferase</fullName>
        <ecNumber evidence="2">2.3.1.48</ecNumber>
    </recommendedName>
</protein>
<name>A0A9P6QDY3_9FUNG</name>
<dbReference type="GO" id="GO:0006355">
    <property type="term" value="P:regulation of DNA-templated transcription"/>
    <property type="evidence" value="ECO:0007669"/>
    <property type="project" value="InterPro"/>
</dbReference>
<dbReference type="PROSITE" id="PS51728">
    <property type="entry name" value="RTT109_HAT"/>
    <property type="match status" value="1"/>
</dbReference>
<comment type="caution">
    <text evidence="11">The sequence shown here is derived from an EMBL/GenBank/DDBJ whole genome shotgun (WGS) entry which is preliminary data.</text>
</comment>
<dbReference type="InterPro" id="IPR016849">
    <property type="entry name" value="Rtt109"/>
</dbReference>
<proteinExistence type="predicted"/>
<evidence type="ECO:0000256" key="8">
    <source>
        <dbReference type="ARBA" id="ARBA00023242"/>
    </source>
</evidence>
<dbReference type="GO" id="GO:0005634">
    <property type="term" value="C:nucleus"/>
    <property type="evidence" value="ECO:0007669"/>
    <property type="project" value="UniProtKB-SubCell"/>
</dbReference>
<dbReference type="InterPro" id="IPR051236">
    <property type="entry name" value="HAT_RTT109-like"/>
</dbReference>
<dbReference type="Proteomes" id="UP000726737">
    <property type="component" value="Unassembled WGS sequence"/>
</dbReference>
<dbReference type="GO" id="GO:0006974">
    <property type="term" value="P:DNA damage response"/>
    <property type="evidence" value="ECO:0007669"/>
    <property type="project" value="UniProtKB-KW"/>
</dbReference>
<dbReference type="Pfam" id="PF08214">
    <property type="entry name" value="HAT_KAT11"/>
    <property type="match status" value="1"/>
</dbReference>
<evidence type="ECO:0000313" key="12">
    <source>
        <dbReference type="Proteomes" id="UP000726737"/>
    </source>
</evidence>
<feature type="region of interest" description="Disordered" evidence="10">
    <location>
        <begin position="595"/>
        <end position="628"/>
    </location>
</feature>
<keyword evidence="6" id="KW-0805">Transcription regulation</keyword>
<dbReference type="EC" id="2.3.1.48" evidence="2"/>
<dbReference type="OrthoDB" id="3361892at2759"/>
<reference evidence="11" key="1">
    <citation type="journal article" date="2020" name="Fungal Divers.">
        <title>Resolving the Mortierellaceae phylogeny through synthesis of multi-gene phylogenetics and phylogenomics.</title>
        <authorList>
            <person name="Vandepol N."/>
            <person name="Liber J."/>
            <person name="Desiro A."/>
            <person name="Na H."/>
            <person name="Kennedy M."/>
            <person name="Barry K."/>
            <person name="Grigoriev I.V."/>
            <person name="Miller A.N."/>
            <person name="O'Donnell K."/>
            <person name="Stajich J.E."/>
            <person name="Bonito G."/>
        </authorList>
    </citation>
    <scope>NUCLEOTIDE SEQUENCE</scope>
    <source>
        <strain evidence="11">KOD948</strain>
    </source>
</reference>
<feature type="compositionally biased region" description="Low complexity" evidence="10">
    <location>
        <begin position="560"/>
        <end position="580"/>
    </location>
</feature>
<feature type="region of interest" description="Disordered" evidence="10">
    <location>
        <begin position="459"/>
        <end position="483"/>
    </location>
</feature>
<evidence type="ECO:0000256" key="2">
    <source>
        <dbReference type="ARBA" id="ARBA00013184"/>
    </source>
</evidence>
<keyword evidence="4" id="KW-0227">DNA damage</keyword>
<evidence type="ECO:0000256" key="7">
    <source>
        <dbReference type="ARBA" id="ARBA00023163"/>
    </source>
</evidence>
<dbReference type="AlphaFoldDB" id="A0A9P6QDY3"/>
<feature type="region of interest" description="Disordered" evidence="10">
    <location>
        <begin position="349"/>
        <end position="397"/>
    </location>
</feature>
<feature type="compositionally biased region" description="Low complexity" evidence="10">
    <location>
        <begin position="468"/>
        <end position="482"/>
    </location>
</feature>
<organism evidence="11 12">
    <name type="scientific">Mortierella polycephala</name>
    <dbReference type="NCBI Taxonomy" id="41804"/>
    <lineage>
        <taxon>Eukaryota</taxon>
        <taxon>Fungi</taxon>
        <taxon>Fungi incertae sedis</taxon>
        <taxon>Mucoromycota</taxon>
        <taxon>Mortierellomycotina</taxon>
        <taxon>Mortierellomycetes</taxon>
        <taxon>Mortierellales</taxon>
        <taxon>Mortierellaceae</taxon>
        <taxon>Mortierella</taxon>
    </lineage>
</organism>
<sequence>MSIGRPSSTTTDVATTTMTTAVNDAVTTTETATKTTATTIKGNINTDDKNDTRDVLIAGLEVLEYTLFPINHDDSHNNNNNNNNSGSNANDTSAEHMKNNSTRSRHQRPERIVYIAKVDTSGCWPLRGLDMWSMKCSPAQALVRGYLKAIRGRTWSHIQHPDHHPHDQNQEAYKTSLFIFARAQPQYLFAESAKNPGKRALDDRGLVRWWKNMVASVYRVSSSACSSHIQPDLIQDPEKPNTKVQGWWLIPGIETERQALNVIRSSTTSSIAPSTFVWNYGYPDKGSKEMAHTLIPQFPDDPKSRMMQSPSCQGGFVDIRTFWELAAIGEESGAGKITGFFRVVEEDIQKVQPQQQQQPQQPQQPQHEQHVMSSSTGILLSGPSAASTSTSASASGLGSTGDYTKMINFLLELDFSTLDRAYNSTKQWQDRVAVWVKKAADKEALAVTAASVTDLEISQAQANEASPSKASGTGSDSDSSSKPLWIQQTIVPVHLLRRHSQDPQEEKSQEQKQAQGTTPVLNILGAGLIKRKAPESAPAPAAAVNVLNASLIKRKAAPENTPATANTGTGTSTSTSTSGPAVNVLSASLIKRKPTVTTASAATEPSTPTTAAAAPSIQSSPSSSSAVNVLGASFIKKRKVNP</sequence>
<dbReference type="SMART" id="SM01250">
    <property type="entry name" value="KAT11"/>
    <property type="match status" value="1"/>
</dbReference>
<dbReference type="InterPro" id="IPR013178">
    <property type="entry name" value="Histone_AcTrfase_Rtt109/CBP"/>
</dbReference>
<comment type="subcellular location">
    <subcellularLocation>
        <location evidence="1">Nucleus</location>
    </subcellularLocation>
</comment>